<organism evidence="4 5">
    <name type="scientific">Actinoallomurus spadix</name>
    <dbReference type="NCBI Taxonomy" id="79912"/>
    <lineage>
        <taxon>Bacteria</taxon>
        <taxon>Bacillati</taxon>
        <taxon>Actinomycetota</taxon>
        <taxon>Actinomycetes</taxon>
        <taxon>Streptosporangiales</taxon>
        <taxon>Thermomonosporaceae</taxon>
        <taxon>Actinoallomurus</taxon>
    </lineage>
</organism>
<gene>
    <name evidence="4" type="ORF">GCM10010151_62010</name>
</gene>
<evidence type="ECO:0000259" key="3">
    <source>
        <dbReference type="PROSITE" id="PS50801"/>
    </source>
</evidence>
<dbReference type="SUPFAM" id="SSF52091">
    <property type="entry name" value="SpoIIaa-like"/>
    <property type="match status" value="1"/>
</dbReference>
<keyword evidence="5" id="KW-1185">Reference proteome</keyword>
<feature type="domain" description="STAS" evidence="3">
    <location>
        <begin position="8"/>
        <end position="117"/>
    </location>
</feature>
<dbReference type="Pfam" id="PF01740">
    <property type="entry name" value="STAS"/>
    <property type="match status" value="1"/>
</dbReference>
<evidence type="ECO:0000313" key="5">
    <source>
        <dbReference type="Proteomes" id="UP001501822"/>
    </source>
</evidence>
<dbReference type="RefSeq" id="WP_252811207.1">
    <property type="nucleotide sequence ID" value="NZ_BAAABM010000062.1"/>
</dbReference>
<name>A0ABN0XGK8_9ACTN</name>
<dbReference type="PROSITE" id="PS50801">
    <property type="entry name" value="STAS"/>
    <property type="match status" value="1"/>
</dbReference>
<dbReference type="PANTHER" id="PTHR33495:SF2">
    <property type="entry name" value="ANTI-SIGMA FACTOR ANTAGONIST TM_1081-RELATED"/>
    <property type="match status" value="1"/>
</dbReference>
<comment type="similarity">
    <text evidence="1 2">Belongs to the anti-sigma-factor antagonist family.</text>
</comment>
<dbReference type="InterPro" id="IPR036513">
    <property type="entry name" value="STAS_dom_sf"/>
</dbReference>
<proteinExistence type="inferred from homology"/>
<dbReference type="Gene3D" id="3.30.750.24">
    <property type="entry name" value="STAS domain"/>
    <property type="match status" value="1"/>
</dbReference>
<dbReference type="NCBIfam" id="TIGR00377">
    <property type="entry name" value="ant_ant_sig"/>
    <property type="match status" value="1"/>
</dbReference>
<evidence type="ECO:0000256" key="1">
    <source>
        <dbReference type="ARBA" id="ARBA00009013"/>
    </source>
</evidence>
<comment type="caution">
    <text evidence="4">The sequence shown here is derived from an EMBL/GenBank/DDBJ whole genome shotgun (WGS) entry which is preliminary data.</text>
</comment>
<dbReference type="EMBL" id="BAAABM010000062">
    <property type="protein sequence ID" value="GAA0363615.1"/>
    <property type="molecule type" value="Genomic_DNA"/>
</dbReference>
<reference evidence="4 5" key="1">
    <citation type="journal article" date="2019" name="Int. J. Syst. Evol. Microbiol.">
        <title>The Global Catalogue of Microorganisms (GCM) 10K type strain sequencing project: providing services to taxonomists for standard genome sequencing and annotation.</title>
        <authorList>
            <consortium name="The Broad Institute Genomics Platform"/>
            <consortium name="The Broad Institute Genome Sequencing Center for Infectious Disease"/>
            <person name="Wu L."/>
            <person name="Ma J."/>
        </authorList>
    </citation>
    <scope>NUCLEOTIDE SEQUENCE [LARGE SCALE GENOMIC DNA]</scope>
    <source>
        <strain evidence="4 5">JCM 3146</strain>
    </source>
</reference>
<dbReference type="InterPro" id="IPR003658">
    <property type="entry name" value="Anti-sigma_ant"/>
</dbReference>
<evidence type="ECO:0000256" key="2">
    <source>
        <dbReference type="RuleBase" id="RU003749"/>
    </source>
</evidence>
<dbReference type="CDD" id="cd07043">
    <property type="entry name" value="STAS_anti-anti-sigma_factors"/>
    <property type="match status" value="1"/>
</dbReference>
<evidence type="ECO:0000313" key="4">
    <source>
        <dbReference type="EMBL" id="GAA0363615.1"/>
    </source>
</evidence>
<protein>
    <recommendedName>
        <fullName evidence="2">Anti-sigma factor antagonist</fullName>
    </recommendedName>
</protein>
<dbReference type="InterPro" id="IPR002645">
    <property type="entry name" value="STAS_dom"/>
</dbReference>
<dbReference type="PANTHER" id="PTHR33495">
    <property type="entry name" value="ANTI-SIGMA FACTOR ANTAGONIST TM_1081-RELATED-RELATED"/>
    <property type="match status" value="1"/>
</dbReference>
<accession>A0ABN0XGK8</accession>
<dbReference type="Proteomes" id="UP001501822">
    <property type="component" value="Unassembled WGS sequence"/>
</dbReference>
<sequence length="126" mass="13597">MHSLTPRVRLFSRRLPGHTVIAVRGELDIATTAALRDRILTLLKDMTTPLIIDLSGVSFCDASGLRLLVGTQRRARLHGVTVALAAPRPHVRKLLRITGLDHAFAIHATVAAAQRSHAHAPHSSAA</sequence>